<reference evidence="1 2" key="1">
    <citation type="journal article" date="2023" name="ISME J.">
        <title>Cultivation and genomic characterization of novel and ubiquitous marine nitrite-oxidizing bacteria from the Nitrospirales.</title>
        <authorList>
            <person name="Mueller A.J."/>
            <person name="Daebeler A."/>
            <person name="Herbold C.W."/>
            <person name="Kirkegaard R.H."/>
            <person name="Daims H."/>
        </authorList>
    </citation>
    <scope>NUCLEOTIDE SEQUENCE [LARGE SCALE GENOMIC DNA]</scope>
    <source>
        <strain evidence="1 2">EB</strain>
    </source>
</reference>
<gene>
    <name evidence="1" type="ORF">PPG34_12080</name>
</gene>
<comment type="caution">
    <text evidence="1">The sequence shown here is derived from an EMBL/GenBank/DDBJ whole genome shotgun (WGS) entry which is preliminary data.</text>
</comment>
<evidence type="ECO:0008006" key="3">
    <source>
        <dbReference type="Google" id="ProtNLM"/>
    </source>
</evidence>
<dbReference type="Proteomes" id="UP001250932">
    <property type="component" value="Unassembled WGS sequence"/>
</dbReference>
<protein>
    <recommendedName>
        <fullName evidence="3">Porin</fullName>
    </recommendedName>
</protein>
<accession>A0ABU3K9G8</accession>
<dbReference type="EMBL" id="JAQOUE010000001">
    <property type="protein sequence ID" value="MDT7043094.1"/>
    <property type="molecule type" value="Genomic_DNA"/>
</dbReference>
<name>A0ABU3K9G8_9BACT</name>
<organism evidence="1 2">
    <name type="scientific">Candidatus Nitronereus thalassa</name>
    <dbReference type="NCBI Taxonomy" id="3020898"/>
    <lineage>
        <taxon>Bacteria</taxon>
        <taxon>Pseudomonadati</taxon>
        <taxon>Nitrospirota</taxon>
        <taxon>Nitrospiria</taxon>
        <taxon>Nitrospirales</taxon>
        <taxon>Nitrospiraceae</taxon>
        <taxon>Candidatus Nitronereus</taxon>
    </lineage>
</organism>
<sequence length="346" mass="38831">MMSFPIKRNSFVHWLCAVLMTGAFLHSNSNNSARAETPSPGVHWGAMGFPDQQAQVATGINFFRFTEFNGEGQRFNDTRETIGLNFGSISWTQNWTQEEVCTACWQTNLTVSGGPTSDEPTKFLQNEFVHDFLFDIAKVPVGGVRTEFDFMVDGSLTKWVKDNLVFAGLGFSTGTLYHEVWGRAGVKHWAMLKPIAEEWSPQGGTLHSIANMVRVSGLGRYGRVFNGAAFEAIAPQSFIAQGKVSLGWFDNHNIPICVLFGGITIDSGIFVDIEGDALEERYYSLGFQIHRFTFETWNDQINKKDFGPTYGTRVTFDFYPDWLQGDWIAKTITYFQETTASFGKES</sequence>
<proteinExistence type="predicted"/>
<evidence type="ECO:0000313" key="1">
    <source>
        <dbReference type="EMBL" id="MDT7043094.1"/>
    </source>
</evidence>
<evidence type="ECO:0000313" key="2">
    <source>
        <dbReference type="Proteomes" id="UP001250932"/>
    </source>
</evidence>
<keyword evidence="2" id="KW-1185">Reference proteome</keyword>
<dbReference type="RefSeq" id="WP_313833582.1">
    <property type="nucleotide sequence ID" value="NZ_JAQOUE010000001.1"/>
</dbReference>